<dbReference type="eggNOG" id="KOG0029">
    <property type="taxonomic scope" value="Eukaryota"/>
</dbReference>
<dbReference type="Gene3D" id="1.10.405.10">
    <property type="entry name" value="Guanine Nucleotide Dissociation Inhibitor, domain 1"/>
    <property type="match status" value="1"/>
</dbReference>
<sequence>MNCSTVSVSRRIAPICSLCILAGVATITPHGIRTSPFYSSVTHSNGPSTIVTIAGQIGARPDGSVPSDPVEQYQQAIHNLGRCLEAAGARVEDILKLTYYIVNYDHKNPVHRGPLMKFLGDHRPANTLIPVDKLAAPDFLFEIEATAAILQYPTETVDVVVIGAGLSGLQTAVDLQKAGLKVKVIEARDRVGGKTWSRDFQGSICDVGAAWINDTNQERMYALAKRFGLELIPQNTDGHIICDEGIGNHKTHPYGELNVAADGSDQADIDDIIRIRDIFEETCHKIDLTNVVASGRKIKKDLDDITFELWLKSLGAGPAAVNALSIGTRAMLGVEPFELSALYFLEYCKSGGGYMQMRSDRKDGGQYLRIKSGTQSFSKSLASELESHSLVLMSPVRRVEDTGDGVRVTSARGIYEASRVVVSVPTPLYKEIAFHPALPPAKQALSVATKLGDYGKVILFFKTPWWRYHNLCGMSQTPHGPFSVTRDTSVDADEHYSLTCFMVGQPARNWAKSSASGRQEAVMAGLKRIFGSFAKVEEPIDFWSQGCPCPVMEPGGLTKFENVLRAPVGRAHFVGTETAFEWKGYMEGAVRSGERGAKEVLQALGRSKV</sequence>
<feature type="binding site" evidence="5">
    <location>
        <position position="167"/>
    </location>
    <ligand>
        <name>FAD</name>
        <dbReference type="ChEBI" id="CHEBI:57692"/>
    </ligand>
</feature>
<dbReference type="SUPFAM" id="SSF54373">
    <property type="entry name" value="FAD-linked reductases, C-terminal domain"/>
    <property type="match status" value="1"/>
</dbReference>
<evidence type="ECO:0000256" key="6">
    <source>
        <dbReference type="RuleBase" id="RU362067"/>
    </source>
</evidence>
<dbReference type="GO" id="GO:0097621">
    <property type="term" value="F:monoamine oxidase activity"/>
    <property type="evidence" value="ECO:0007669"/>
    <property type="project" value="UniProtKB-EC"/>
</dbReference>
<keyword evidence="6" id="KW-0285">Flavoprotein</keyword>
<keyword evidence="6" id="KW-0472">Membrane</keyword>
<feature type="binding site" evidence="5">
    <location>
        <position position="501"/>
    </location>
    <ligand>
        <name>substrate</name>
    </ligand>
</feature>
<dbReference type="HOGENOM" id="CLU_004498_0_3_1"/>
<dbReference type="InterPro" id="IPR035959">
    <property type="entry name" value="RutC-like_sf"/>
</dbReference>
<protein>
    <recommendedName>
        <fullName evidence="6">Amine oxidase</fullName>
        <ecNumber evidence="6">1.4.3.-</ecNumber>
    </recommendedName>
</protein>
<dbReference type="SUPFAM" id="SSF55298">
    <property type="entry name" value="YjgF-like"/>
    <property type="match status" value="1"/>
</dbReference>
<evidence type="ECO:0000259" key="7">
    <source>
        <dbReference type="Pfam" id="PF01593"/>
    </source>
</evidence>
<feature type="binding site" evidence="5">
    <location>
        <begin position="186"/>
        <end position="187"/>
    </location>
    <ligand>
        <name>FAD</name>
        <dbReference type="ChEBI" id="CHEBI:57692"/>
    </ligand>
</feature>
<dbReference type="AlphaFoldDB" id="N1PUF1"/>
<dbReference type="Pfam" id="PF01593">
    <property type="entry name" value="Amino_oxidase"/>
    <property type="match status" value="1"/>
</dbReference>
<evidence type="ECO:0000256" key="4">
    <source>
        <dbReference type="ARBA" id="ARBA00048448"/>
    </source>
</evidence>
<dbReference type="OMA" id="GHEWSTE"/>
<proteinExistence type="inferred from homology"/>
<dbReference type="EC" id="1.4.3.-" evidence="6"/>
<dbReference type="Gene3D" id="3.50.50.60">
    <property type="entry name" value="FAD/NAD(P)-binding domain"/>
    <property type="match status" value="1"/>
</dbReference>
<keyword evidence="6" id="KW-0274">FAD</keyword>
<dbReference type="InterPro" id="IPR050703">
    <property type="entry name" value="Flavin_MAO"/>
</dbReference>
<dbReference type="SUPFAM" id="SSF51905">
    <property type="entry name" value="FAD/NAD(P)-binding domain"/>
    <property type="match status" value="1"/>
</dbReference>
<dbReference type="InterPro" id="IPR001613">
    <property type="entry name" value="Flavin_amine_oxidase"/>
</dbReference>
<organism evidence="8 9">
    <name type="scientific">Dothistroma septosporum (strain NZE10 / CBS 128990)</name>
    <name type="common">Red band needle blight fungus</name>
    <name type="synonym">Mycosphaerella pini</name>
    <dbReference type="NCBI Taxonomy" id="675120"/>
    <lineage>
        <taxon>Eukaryota</taxon>
        <taxon>Fungi</taxon>
        <taxon>Dikarya</taxon>
        <taxon>Ascomycota</taxon>
        <taxon>Pezizomycotina</taxon>
        <taxon>Dothideomycetes</taxon>
        <taxon>Dothideomycetidae</taxon>
        <taxon>Mycosphaerellales</taxon>
        <taxon>Mycosphaerellaceae</taxon>
        <taxon>Dothistroma</taxon>
    </lineage>
</organism>
<evidence type="ECO:0000256" key="3">
    <source>
        <dbReference type="ARBA" id="ARBA00023002"/>
    </source>
</evidence>
<comment type="cofactor">
    <cofactor evidence="1 6">
        <name>FAD</name>
        <dbReference type="ChEBI" id="CHEBI:57692"/>
    </cofactor>
</comment>
<evidence type="ECO:0000256" key="2">
    <source>
        <dbReference type="ARBA" id="ARBA00005995"/>
    </source>
</evidence>
<keyword evidence="3 6" id="KW-0560">Oxidoreductase</keyword>
<dbReference type="Pfam" id="PF01042">
    <property type="entry name" value="Ribonuc_L-PSP"/>
    <property type="match status" value="1"/>
</dbReference>
<accession>N1PUF1</accession>
<keyword evidence="9" id="KW-1185">Reference proteome</keyword>
<feature type="binding site" evidence="5">
    <location>
        <position position="577"/>
    </location>
    <ligand>
        <name>FAD</name>
        <dbReference type="ChEBI" id="CHEBI:57692"/>
    </ligand>
</feature>
<dbReference type="Gene3D" id="3.90.660.10">
    <property type="match status" value="1"/>
</dbReference>
<evidence type="ECO:0000256" key="1">
    <source>
        <dbReference type="ARBA" id="ARBA00001974"/>
    </source>
</evidence>
<dbReference type="InterPro" id="IPR002937">
    <property type="entry name" value="Amino_oxidase"/>
</dbReference>
<dbReference type="PANTHER" id="PTHR43563">
    <property type="entry name" value="AMINE OXIDASE"/>
    <property type="match status" value="1"/>
</dbReference>
<name>N1PUF1_DOTSN</name>
<evidence type="ECO:0000313" key="8">
    <source>
        <dbReference type="EMBL" id="EME46573.1"/>
    </source>
</evidence>
<feature type="domain" description="Amine oxidase" evidence="7">
    <location>
        <begin position="166"/>
        <end position="601"/>
    </location>
</feature>
<evidence type="ECO:0000313" key="9">
    <source>
        <dbReference type="Proteomes" id="UP000016933"/>
    </source>
</evidence>
<dbReference type="PRINTS" id="PR00757">
    <property type="entry name" value="AMINEOXDASEF"/>
</dbReference>
<keyword evidence="6" id="KW-0812">Transmembrane</keyword>
<dbReference type="Gene3D" id="3.30.1330.40">
    <property type="entry name" value="RutC-like"/>
    <property type="match status" value="1"/>
</dbReference>
<comment type="catalytic activity">
    <reaction evidence="4">
        <text>a secondary aliphatic amine + O2 + H2O = a primary amine + an aldehyde + H2O2</text>
        <dbReference type="Rhea" id="RHEA:26414"/>
        <dbReference type="ChEBI" id="CHEBI:15377"/>
        <dbReference type="ChEBI" id="CHEBI:15379"/>
        <dbReference type="ChEBI" id="CHEBI:16240"/>
        <dbReference type="ChEBI" id="CHEBI:17478"/>
        <dbReference type="ChEBI" id="CHEBI:58855"/>
        <dbReference type="ChEBI" id="CHEBI:65296"/>
        <dbReference type="EC" id="1.4.3.4"/>
    </reaction>
</comment>
<dbReference type="STRING" id="675120.N1PUF1"/>
<dbReference type="OrthoDB" id="5046242at2759"/>
<feature type="transmembrane region" description="Helical" evidence="6">
    <location>
        <begin position="12"/>
        <end position="32"/>
    </location>
</feature>
<comment type="similarity">
    <text evidence="2 6">Belongs to the flavin monoamine oxidase family.</text>
</comment>
<reference evidence="8 9" key="2">
    <citation type="journal article" date="2012" name="PLoS Pathog.">
        <title>Diverse lifestyles and strategies of plant pathogenesis encoded in the genomes of eighteen Dothideomycetes fungi.</title>
        <authorList>
            <person name="Ohm R.A."/>
            <person name="Feau N."/>
            <person name="Henrissat B."/>
            <person name="Schoch C.L."/>
            <person name="Horwitz B.A."/>
            <person name="Barry K.W."/>
            <person name="Condon B.J."/>
            <person name="Copeland A.C."/>
            <person name="Dhillon B."/>
            <person name="Glaser F."/>
            <person name="Hesse C.N."/>
            <person name="Kosti I."/>
            <person name="LaButti K."/>
            <person name="Lindquist E.A."/>
            <person name="Lucas S."/>
            <person name="Salamov A.A."/>
            <person name="Bradshaw R.E."/>
            <person name="Ciuffetti L."/>
            <person name="Hamelin R.C."/>
            <person name="Kema G.H.J."/>
            <person name="Lawrence C."/>
            <person name="Scott J.A."/>
            <person name="Spatafora J.W."/>
            <person name="Turgeon B.G."/>
            <person name="de Wit P.J.G.M."/>
            <person name="Zhong S."/>
            <person name="Goodwin S.B."/>
            <person name="Grigoriev I.V."/>
        </authorList>
    </citation>
    <scope>NUCLEOTIDE SEQUENCE [LARGE SCALE GENOMIC DNA]</scope>
    <source>
        <strain evidence="9">NZE10 / CBS 128990</strain>
    </source>
</reference>
<feature type="binding site" evidence="5">
    <location>
        <position position="396"/>
    </location>
    <ligand>
        <name>FAD</name>
        <dbReference type="ChEBI" id="CHEBI:57692"/>
    </ligand>
</feature>
<keyword evidence="6" id="KW-1133">Transmembrane helix</keyword>
<reference evidence="9" key="1">
    <citation type="journal article" date="2012" name="PLoS Genet.">
        <title>The genomes of the fungal plant pathogens Cladosporium fulvum and Dothistroma septosporum reveal adaptation to different hosts and lifestyles but also signatures of common ancestry.</title>
        <authorList>
            <person name="de Wit P.J.G.M."/>
            <person name="van der Burgt A."/>
            <person name="Oekmen B."/>
            <person name="Stergiopoulos I."/>
            <person name="Abd-Elsalam K.A."/>
            <person name="Aerts A.L."/>
            <person name="Bahkali A.H."/>
            <person name="Beenen H.G."/>
            <person name="Chettri P."/>
            <person name="Cox M.P."/>
            <person name="Datema E."/>
            <person name="de Vries R.P."/>
            <person name="Dhillon B."/>
            <person name="Ganley A.R."/>
            <person name="Griffiths S.A."/>
            <person name="Guo Y."/>
            <person name="Hamelin R.C."/>
            <person name="Henrissat B."/>
            <person name="Kabir M.S."/>
            <person name="Jashni M.K."/>
            <person name="Kema G."/>
            <person name="Klaubauf S."/>
            <person name="Lapidus A."/>
            <person name="Levasseur A."/>
            <person name="Lindquist E."/>
            <person name="Mehrabi R."/>
            <person name="Ohm R.A."/>
            <person name="Owen T.J."/>
            <person name="Salamov A."/>
            <person name="Schwelm A."/>
            <person name="Schijlen E."/>
            <person name="Sun H."/>
            <person name="van den Burg H.A."/>
            <person name="van Ham R.C.H.J."/>
            <person name="Zhang S."/>
            <person name="Goodwin S.B."/>
            <person name="Grigoriev I.V."/>
            <person name="Collemare J."/>
            <person name="Bradshaw R.E."/>
        </authorList>
    </citation>
    <scope>NUCLEOTIDE SEQUENCE [LARGE SCALE GENOMIC DNA]</scope>
    <source>
        <strain evidence="9">NZE10 / CBS 128990</strain>
    </source>
</reference>
<dbReference type="InterPro" id="IPR006175">
    <property type="entry name" value="YjgF/YER057c/UK114"/>
</dbReference>
<dbReference type="PANTHER" id="PTHR43563:SF14">
    <property type="entry name" value="AMINE OXIDASE"/>
    <property type="match status" value="1"/>
</dbReference>
<dbReference type="EMBL" id="KB446537">
    <property type="protein sequence ID" value="EME46573.1"/>
    <property type="molecule type" value="Genomic_DNA"/>
</dbReference>
<gene>
    <name evidence="8" type="ORF">DOTSEDRAFT_87098</name>
</gene>
<dbReference type="Proteomes" id="UP000016933">
    <property type="component" value="Unassembled WGS sequence"/>
</dbReference>
<evidence type="ECO:0000256" key="5">
    <source>
        <dbReference type="PIRSR" id="PIRSR601613-1"/>
    </source>
</evidence>
<dbReference type="InterPro" id="IPR036188">
    <property type="entry name" value="FAD/NAD-bd_sf"/>
</dbReference>